<dbReference type="RefSeq" id="WP_317995998.1">
    <property type="nucleotide sequence ID" value="NZ_AP025523.1"/>
</dbReference>
<dbReference type="KEGG" id="vab:WPS_01940"/>
<dbReference type="InterPro" id="IPR002541">
    <property type="entry name" value="Cyt_c_assembly"/>
</dbReference>
<dbReference type="AlphaFoldDB" id="A0AAN2C8F0"/>
<proteinExistence type="predicted"/>
<feature type="transmembrane region" description="Helical" evidence="6">
    <location>
        <begin position="276"/>
        <end position="294"/>
    </location>
</feature>
<evidence type="ECO:0000256" key="4">
    <source>
        <dbReference type="ARBA" id="ARBA00022989"/>
    </source>
</evidence>
<evidence type="ECO:0000256" key="6">
    <source>
        <dbReference type="SAM" id="Phobius"/>
    </source>
</evidence>
<organism evidence="8 9">
    <name type="scientific">Vulcanimicrobium alpinum</name>
    <dbReference type="NCBI Taxonomy" id="3016050"/>
    <lineage>
        <taxon>Bacteria</taxon>
        <taxon>Bacillati</taxon>
        <taxon>Vulcanimicrobiota</taxon>
        <taxon>Vulcanimicrobiia</taxon>
        <taxon>Vulcanimicrobiales</taxon>
        <taxon>Vulcanimicrobiaceae</taxon>
        <taxon>Vulcanimicrobium</taxon>
    </lineage>
</organism>
<dbReference type="PANTHER" id="PTHR30071:SF1">
    <property type="entry name" value="CYTOCHROME B_B6 PROTEIN-RELATED"/>
    <property type="match status" value="1"/>
</dbReference>
<feature type="transmembrane region" description="Helical" evidence="6">
    <location>
        <begin position="69"/>
        <end position="89"/>
    </location>
</feature>
<feature type="transmembrane region" description="Helical" evidence="6">
    <location>
        <begin position="12"/>
        <end position="33"/>
    </location>
</feature>
<evidence type="ECO:0000313" key="8">
    <source>
        <dbReference type="EMBL" id="BDE04918.1"/>
    </source>
</evidence>
<evidence type="ECO:0000256" key="2">
    <source>
        <dbReference type="ARBA" id="ARBA00022692"/>
    </source>
</evidence>
<keyword evidence="5 6" id="KW-0472">Membrane</keyword>
<feature type="transmembrane region" description="Helical" evidence="6">
    <location>
        <begin position="96"/>
        <end position="115"/>
    </location>
</feature>
<gene>
    <name evidence="8" type="primary">ccsA_1</name>
    <name evidence="8" type="ORF">WPS_01940</name>
</gene>
<evidence type="ECO:0000256" key="3">
    <source>
        <dbReference type="ARBA" id="ARBA00022748"/>
    </source>
</evidence>
<dbReference type="Pfam" id="PF01578">
    <property type="entry name" value="Cytochrom_C_asm"/>
    <property type="match status" value="1"/>
</dbReference>
<evidence type="ECO:0000259" key="7">
    <source>
        <dbReference type="Pfam" id="PF01578"/>
    </source>
</evidence>
<feature type="transmembrane region" description="Helical" evidence="6">
    <location>
        <begin position="135"/>
        <end position="159"/>
    </location>
</feature>
<evidence type="ECO:0000256" key="1">
    <source>
        <dbReference type="ARBA" id="ARBA00004141"/>
    </source>
</evidence>
<sequence length="335" mass="35958">MDPFRQTLDQGLLVIGIAAYVTGAFVLLGYFLLRTPVLRTIGLPLAIAGCAAQFAELGARWWMTGIWPLTNLYGSLSLFSAVAVLVFLVFAFRYDLAFVGGPVLALAAIALGYATTWNEGYMPAVPALQSYWIKIHVPIVIASYASFMVAFCVSLIYLLKAYAEQRYARHGATLRAVAAAPGGGTVGVTLPASSSASVAANAATPGVTRIDTPAIAPAAGAGDALAQWLAGLPSLARLDVMQYRIVAVGLPLLSLGIITGAMWAKEAWGAYWQWDPKETAALASWIVYAMYMHLHTRPEWRGTRTAWVSVIGFASIVFCYLGVNIWISGLHSYKM</sequence>
<name>A0AAN2C8F0_UNVUL</name>
<feature type="transmembrane region" description="Helical" evidence="6">
    <location>
        <begin position="306"/>
        <end position="327"/>
    </location>
</feature>
<protein>
    <submittedName>
        <fullName evidence="8">Cytochrome c biogenesis protein CcsA</fullName>
    </submittedName>
</protein>
<feature type="transmembrane region" description="Helical" evidence="6">
    <location>
        <begin position="245"/>
        <end position="264"/>
    </location>
</feature>
<dbReference type="PANTHER" id="PTHR30071">
    <property type="entry name" value="HEME EXPORTER PROTEIN C"/>
    <property type="match status" value="1"/>
</dbReference>
<dbReference type="GO" id="GO:0005886">
    <property type="term" value="C:plasma membrane"/>
    <property type="evidence" value="ECO:0007669"/>
    <property type="project" value="TreeGrafter"/>
</dbReference>
<evidence type="ECO:0000256" key="5">
    <source>
        <dbReference type="ARBA" id="ARBA00023136"/>
    </source>
</evidence>
<dbReference type="Proteomes" id="UP001317532">
    <property type="component" value="Chromosome"/>
</dbReference>
<keyword evidence="2 6" id="KW-0812">Transmembrane</keyword>
<dbReference type="InterPro" id="IPR017562">
    <property type="entry name" value="Cyt_c_biogenesis_CcsA"/>
</dbReference>
<comment type="subcellular location">
    <subcellularLocation>
        <location evidence="1">Membrane</location>
        <topology evidence="1">Multi-pass membrane protein</topology>
    </subcellularLocation>
</comment>
<keyword evidence="9" id="KW-1185">Reference proteome</keyword>
<feature type="transmembrane region" description="Helical" evidence="6">
    <location>
        <begin position="45"/>
        <end position="63"/>
    </location>
</feature>
<dbReference type="GO" id="GO:0020037">
    <property type="term" value="F:heme binding"/>
    <property type="evidence" value="ECO:0007669"/>
    <property type="project" value="InterPro"/>
</dbReference>
<dbReference type="InterPro" id="IPR045062">
    <property type="entry name" value="Cyt_c_biogenesis_CcsA/CcmC"/>
</dbReference>
<dbReference type="NCBIfam" id="TIGR03144">
    <property type="entry name" value="cytochr_II_ccsB"/>
    <property type="match status" value="1"/>
</dbReference>
<evidence type="ECO:0000313" key="9">
    <source>
        <dbReference type="Proteomes" id="UP001317532"/>
    </source>
</evidence>
<keyword evidence="4 6" id="KW-1133">Transmembrane helix</keyword>
<accession>A0AAN2C8F0</accession>
<keyword evidence="3" id="KW-0201">Cytochrome c-type biogenesis</keyword>
<dbReference type="EMBL" id="AP025523">
    <property type="protein sequence ID" value="BDE04918.1"/>
    <property type="molecule type" value="Genomic_DNA"/>
</dbReference>
<dbReference type="GO" id="GO:0017004">
    <property type="term" value="P:cytochrome complex assembly"/>
    <property type="evidence" value="ECO:0007669"/>
    <property type="project" value="UniProtKB-KW"/>
</dbReference>
<feature type="domain" description="Cytochrome c assembly protein" evidence="7">
    <location>
        <begin position="70"/>
        <end position="331"/>
    </location>
</feature>
<reference evidence="8 9" key="1">
    <citation type="journal article" date="2022" name="ISME Commun">
        <title>Vulcanimicrobium alpinus gen. nov. sp. nov., the first cultivated representative of the candidate phylum 'Eremiobacterota', is a metabolically versatile aerobic anoxygenic phototroph.</title>
        <authorList>
            <person name="Yabe S."/>
            <person name="Muto K."/>
            <person name="Abe K."/>
            <person name="Yokota A."/>
            <person name="Staudigel H."/>
            <person name="Tebo B.M."/>
        </authorList>
    </citation>
    <scope>NUCLEOTIDE SEQUENCE [LARGE SCALE GENOMIC DNA]</scope>
    <source>
        <strain evidence="8 9">WC8-2</strain>
    </source>
</reference>